<evidence type="ECO:0000313" key="2">
    <source>
        <dbReference type="EMBL" id="KAK7266179.1"/>
    </source>
</evidence>
<proteinExistence type="predicted"/>
<keyword evidence="1" id="KW-0812">Transmembrane</keyword>
<reference evidence="2 3" key="1">
    <citation type="submission" date="2024-01" db="EMBL/GenBank/DDBJ databases">
        <title>The genomes of 5 underutilized Papilionoideae crops provide insights into root nodulation and disease resistanc.</title>
        <authorList>
            <person name="Yuan L."/>
        </authorList>
    </citation>
    <scope>NUCLEOTIDE SEQUENCE [LARGE SCALE GENOMIC DNA]</scope>
    <source>
        <strain evidence="2">ZHUSHIDOU_FW_LH</strain>
        <tissue evidence="2">Leaf</tissue>
    </source>
</reference>
<keyword evidence="3" id="KW-1185">Reference proteome</keyword>
<feature type="transmembrane region" description="Helical" evidence="1">
    <location>
        <begin position="16"/>
        <end position="36"/>
    </location>
</feature>
<organism evidence="2 3">
    <name type="scientific">Crotalaria pallida</name>
    <name type="common">Smooth rattlebox</name>
    <name type="synonym">Crotalaria striata</name>
    <dbReference type="NCBI Taxonomy" id="3830"/>
    <lineage>
        <taxon>Eukaryota</taxon>
        <taxon>Viridiplantae</taxon>
        <taxon>Streptophyta</taxon>
        <taxon>Embryophyta</taxon>
        <taxon>Tracheophyta</taxon>
        <taxon>Spermatophyta</taxon>
        <taxon>Magnoliopsida</taxon>
        <taxon>eudicotyledons</taxon>
        <taxon>Gunneridae</taxon>
        <taxon>Pentapetalae</taxon>
        <taxon>rosids</taxon>
        <taxon>fabids</taxon>
        <taxon>Fabales</taxon>
        <taxon>Fabaceae</taxon>
        <taxon>Papilionoideae</taxon>
        <taxon>50 kb inversion clade</taxon>
        <taxon>genistoids sensu lato</taxon>
        <taxon>core genistoids</taxon>
        <taxon>Crotalarieae</taxon>
        <taxon>Crotalaria</taxon>
    </lineage>
</organism>
<protein>
    <submittedName>
        <fullName evidence="2">Uncharacterized protein</fullName>
    </submittedName>
</protein>
<sequence length="66" mass="7890">MNWLGFDASLSSLNHFFFQLLVTYIVVAVVLTSEFFRIEFGLFIYAQVSRSQWQMYIYPCKITVYF</sequence>
<evidence type="ECO:0000256" key="1">
    <source>
        <dbReference type="SAM" id="Phobius"/>
    </source>
</evidence>
<name>A0AAN9F044_CROPI</name>
<dbReference type="AlphaFoldDB" id="A0AAN9F044"/>
<accession>A0AAN9F044</accession>
<gene>
    <name evidence="2" type="ORF">RIF29_18821</name>
</gene>
<dbReference type="Proteomes" id="UP001372338">
    <property type="component" value="Unassembled WGS sequence"/>
</dbReference>
<keyword evidence="1" id="KW-1133">Transmembrane helix</keyword>
<evidence type="ECO:0000313" key="3">
    <source>
        <dbReference type="Proteomes" id="UP001372338"/>
    </source>
</evidence>
<comment type="caution">
    <text evidence="2">The sequence shown here is derived from an EMBL/GenBank/DDBJ whole genome shotgun (WGS) entry which is preliminary data.</text>
</comment>
<dbReference type="EMBL" id="JAYWIO010000004">
    <property type="protein sequence ID" value="KAK7266179.1"/>
    <property type="molecule type" value="Genomic_DNA"/>
</dbReference>
<keyword evidence="1" id="KW-0472">Membrane</keyword>